<evidence type="ECO:0000256" key="9">
    <source>
        <dbReference type="ARBA" id="ARBA00038474"/>
    </source>
</evidence>
<dbReference type="EMBL" id="LVZM01007502">
    <property type="protein sequence ID" value="OUC46194.1"/>
    <property type="molecule type" value="Genomic_DNA"/>
</dbReference>
<dbReference type="FunFam" id="3.30.160.60:FF:000708">
    <property type="entry name" value="Sal-like protein 1"/>
    <property type="match status" value="1"/>
</dbReference>
<evidence type="ECO:0000313" key="13">
    <source>
        <dbReference type="EMBL" id="OUC46194.1"/>
    </source>
</evidence>
<reference evidence="13 14" key="1">
    <citation type="submission" date="2015-04" db="EMBL/GenBank/DDBJ databases">
        <title>Draft genome of the roundworm Trichinella nativa.</title>
        <authorList>
            <person name="Mitreva M."/>
        </authorList>
    </citation>
    <scope>NUCLEOTIDE SEQUENCE [LARGE SCALE GENOMIC DNA]</scope>
    <source>
        <strain evidence="13 14">ISS45</strain>
    </source>
</reference>
<evidence type="ECO:0000256" key="1">
    <source>
        <dbReference type="ARBA" id="ARBA00004123"/>
    </source>
</evidence>
<feature type="domain" description="C2H2-type" evidence="12">
    <location>
        <begin position="491"/>
        <end position="518"/>
    </location>
</feature>
<feature type="region of interest" description="Disordered" evidence="11">
    <location>
        <begin position="299"/>
        <end position="345"/>
    </location>
</feature>
<dbReference type="PROSITE" id="PS00028">
    <property type="entry name" value="ZINC_FINGER_C2H2_1"/>
    <property type="match status" value="8"/>
</dbReference>
<comment type="caution">
    <text evidence="13">The sequence shown here is derived from an EMBL/GenBank/DDBJ whole genome shotgun (WGS) entry which is preliminary data.</text>
</comment>
<dbReference type="InterPro" id="IPR013087">
    <property type="entry name" value="Znf_C2H2_type"/>
</dbReference>
<dbReference type="GO" id="GO:0048513">
    <property type="term" value="P:animal organ development"/>
    <property type="evidence" value="ECO:0007669"/>
    <property type="project" value="UniProtKB-ARBA"/>
</dbReference>
<evidence type="ECO:0000256" key="2">
    <source>
        <dbReference type="ARBA" id="ARBA00022723"/>
    </source>
</evidence>
<evidence type="ECO:0000256" key="6">
    <source>
        <dbReference type="ARBA" id="ARBA00023015"/>
    </source>
</evidence>
<protein>
    <submittedName>
        <fullName evidence="13">Zinc finger, C2H2 type</fullName>
    </submittedName>
</protein>
<dbReference type="FunFam" id="3.30.160.60:FF:000025">
    <property type="entry name" value="Spalt-like transcription factor 1"/>
    <property type="match status" value="1"/>
</dbReference>
<dbReference type="PANTHER" id="PTHR23233">
    <property type="entry name" value="SAL-LIKE PROTEIN"/>
    <property type="match status" value="1"/>
</dbReference>
<dbReference type="GO" id="GO:0005634">
    <property type="term" value="C:nucleus"/>
    <property type="evidence" value="ECO:0007669"/>
    <property type="project" value="UniProtKB-SubCell"/>
</dbReference>
<comment type="similarity">
    <text evidence="9">Belongs to the sal C2H2-type zinc-finger protein family.</text>
</comment>
<dbReference type="Pfam" id="PF00096">
    <property type="entry name" value="zf-C2H2"/>
    <property type="match status" value="3"/>
</dbReference>
<dbReference type="InterPro" id="IPR051565">
    <property type="entry name" value="Sal_C2H2-zinc-finger"/>
</dbReference>
<evidence type="ECO:0000256" key="8">
    <source>
        <dbReference type="ARBA" id="ARBA00023242"/>
    </source>
</evidence>
<dbReference type="Proteomes" id="UP000243006">
    <property type="component" value="Unassembled WGS sequence"/>
</dbReference>
<dbReference type="GO" id="GO:0048646">
    <property type="term" value="P:anatomical structure formation involved in morphogenesis"/>
    <property type="evidence" value="ECO:0007669"/>
    <property type="project" value="UniProtKB-ARBA"/>
</dbReference>
<feature type="domain" description="C2H2-type" evidence="12">
    <location>
        <begin position="551"/>
        <end position="578"/>
    </location>
</feature>
<feature type="domain" description="C2H2-type" evidence="12">
    <location>
        <begin position="717"/>
        <end position="739"/>
    </location>
</feature>
<evidence type="ECO:0000313" key="14">
    <source>
        <dbReference type="Proteomes" id="UP000243006"/>
    </source>
</evidence>
<evidence type="ECO:0000256" key="5">
    <source>
        <dbReference type="ARBA" id="ARBA00022833"/>
    </source>
</evidence>
<feature type="domain" description="C2H2-type" evidence="12">
    <location>
        <begin position="519"/>
        <end position="546"/>
    </location>
</feature>
<comment type="subcellular location">
    <subcellularLocation>
        <location evidence="1">Nucleus</location>
    </subcellularLocation>
</comment>
<organism evidence="13 14">
    <name type="scientific">Trichinella nativa</name>
    <dbReference type="NCBI Taxonomy" id="6335"/>
    <lineage>
        <taxon>Eukaryota</taxon>
        <taxon>Metazoa</taxon>
        <taxon>Ecdysozoa</taxon>
        <taxon>Nematoda</taxon>
        <taxon>Enoplea</taxon>
        <taxon>Dorylaimia</taxon>
        <taxon>Trichinellida</taxon>
        <taxon>Trichinellidae</taxon>
        <taxon>Trichinella</taxon>
    </lineage>
</organism>
<keyword evidence="3" id="KW-0677">Repeat</keyword>
<dbReference type="SMART" id="SM00355">
    <property type="entry name" value="ZnF_C2H2"/>
    <property type="match status" value="9"/>
</dbReference>
<dbReference type="AlphaFoldDB" id="A0A1Y3EM27"/>
<dbReference type="GO" id="GO:0001708">
    <property type="term" value="P:cell fate specification"/>
    <property type="evidence" value="ECO:0007669"/>
    <property type="project" value="UniProtKB-ARBA"/>
</dbReference>
<evidence type="ECO:0000256" key="3">
    <source>
        <dbReference type="ARBA" id="ARBA00022737"/>
    </source>
</evidence>
<evidence type="ECO:0000256" key="7">
    <source>
        <dbReference type="ARBA" id="ARBA00023163"/>
    </source>
</evidence>
<sequence>MFRCNFCSAKGLLLLKASQAGQIRKDTGNSILDRIGTHCGNFGEQATDKSGSSYFVCSKCCAEFYSFNSFLEHELVCENEWPVLIPNEEFQHQQQQQTLMRPEDNNGLEGSTRAAGSMMRVSDFFVEQQQMRNCSMSNKIEQNHHHLLADPPNSAVEMNHELVQSTTTTTTTTTMDTTTADTTPYNLFQMYSLLMNLYQQQIQQNQLISFLMQRIVGENGMPSCFPPSLTPNLVYGKDFKELYQQGCVSPLLGSSASSVNELSVSGKQHQHQPGTTFGSEANLANFTCQPAQSVKSSLLTSTTNSMPSAKGIDWKSPNGAQRRPKRCLSCPPEPAKQYRKLSDGNTNGNVCSEAGSVSSNASYGASPAGTIERLATSHSTLPETTDFSARPELQPNTKNMFGNLPTHHHHLQPFYQAVNAFDSGGVAPDMMPLNATVGGVADNSNTMLNSVIGTADVDDDWESLMEITTTDESEKIRKLVGEGSDNVTDPNQCVICRRVLSCKSALQMHYRTHTGERPFKCKICQRAFTTKGNLKTHMGVHRTKPAYRVCHQCPECDKKFANAAVLQQHMRSHVNSNNAAGRYESFDSKLSMFNYDGRYFPMPFQNLPNPENNPTVPVTLANSTRQPTGIVPSSTTSDSSSVPQGSPNAFSPLAVFNMRSKFFPTTFIGIQSQTPPIAATPQFSGRPSTTCNICFKSFACQSALEIHYRSHTKERPFKCQICSRGFSTKGNMKQHLMTHKMRPLSTTSSLDTTSTSSLNGFLNFEMADLVKSPTVMMETQPLEADEMMLNADEKQQVNGEMNAPTPLESIQRMWSQAETLAASNTTTPSAVAQSKKQTVFSKHQCQLCCKHFSSASALQIHMRIHTGDRPFKCNICERSFTTKGNLKVHMGTHMWNTNNQRGRRLFDGSLTQLPDATSPPMVQNHTGVSGICQSFGGNSDKDEGILAASAGEPLLCDEISQQLLQQHHDNERMATDEQQYPVVMQSSSSSQLLNMAAKLELNPMAVGVATVPSITVPNEYICGGTGGGLACSSVFVPGNAASVGSSGSITNGHITSASDRLSFMLGNNNNNNSSWPSKCSVCLQMCSSNVELDAHMRFHIMHPDATGLVVGGGGGGGPRATAAVAEEEIHKRRAN</sequence>
<dbReference type="FunFam" id="3.30.160.60:FF:000446">
    <property type="entry name" value="Zinc finger protein"/>
    <property type="match status" value="1"/>
</dbReference>
<dbReference type="InterPro" id="IPR036236">
    <property type="entry name" value="Znf_C2H2_sf"/>
</dbReference>
<dbReference type="GO" id="GO:0048699">
    <property type="term" value="P:generation of neurons"/>
    <property type="evidence" value="ECO:0007669"/>
    <property type="project" value="UniProtKB-ARBA"/>
</dbReference>
<feature type="domain" description="C2H2-type" evidence="12">
    <location>
        <begin position="871"/>
        <end position="893"/>
    </location>
</feature>
<keyword evidence="4 10" id="KW-0863">Zinc-finger</keyword>
<dbReference type="GO" id="GO:0061061">
    <property type="term" value="P:muscle structure development"/>
    <property type="evidence" value="ECO:0007669"/>
    <property type="project" value="UniProtKB-ARBA"/>
</dbReference>
<dbReference type="PANTHER" id="PTHR23233:SF84">
    <property type="entry name" value="FI23031P1"/>
    <property type="match status" value="1"/>
</dbReference>
<evidence type="ECO:0000256" key="4">
    <source>
        <dbReference type="ARBA" id="ARBA00022771"/>
    </source>
</evidence>
<keyword evidence="6" id="KW-0805">Transcription regulation</keyword>
<evidence type="ECO:0000256" key="10">
    <source>
        <dbReference type="PROSITE-ProRule" id="PRU00042"/>
    </source>
</evidence>
<proteinExistence type="inferred from homology"/>
<keyword evidence="5" id="KW-0862">Zinc</keyword>
<keyword evidence="7" id="KW-0804">Transcription</keyword>
<gene>
    <name evidence="13" type="ORF">D917_07925</name>
</gene>
<evidence type="ECO:0000259" key="12">
    <source>
        <dbReference type="PROSITE" id="PS50157"/>
    </source>
</evidence>
<feature type="domain" description="C2H2-type" evidence="12">
    <location>
        <begin position="689"/>
        <end position="716"/>
    </location>
</feature>
<dbReference type="SUPFAM" id="SSF57667">
    <property type="entry name" value="beta-beta-alpha zinc fingers"/>
    <property type="match status" value="4"/>
</dbReference>
<dbReference type="FunFam" id="3.30.160.60:FF:000130">
    <property type="entry name" value="Spalt-like transcription factor 4"/>
    <property type="match status" value="1"/>
</dbReference>
<keyword evidence="2" id="KW-0479">Metal-binding</keyword>
<dbReference type="FunFam" id="3.30.160.60:FF:002381">
    <property type="entry name" value="Putative spalt protein"/>
    <property type="match status" value="1"/>
</dbReference>
<dbReference type="Gene3D" id="3.30.160.60">
    <property type="entry name" value="Classic Zinc Finger"/>
    <property type="match status" value="7"/>
</dbReference>
<dbReference type="GO" id="GO:0008270">
    <property type="term" value="F:zinc ion binding"/>
    <property type="evidence" value="ECO:0007669"/>
    <property type="project" value="UniProtKB-KW"/>
</dbReference>
<dbReference type="GO" id="GO:0000122">
    <property type="term" value="P:negative regulation of transcription by RNA polymerase II"/>
    <property type="evidence" value="ECO:0007669"/>
    <property type="project" value="UniProtKB-ARBA"/>
</dbReference>
<keyword evidence="8" id="KW-0539">Nucleus</keyword>
<dbReference type="FunFam" id="3.30.160.60:FF:000341">
    <property type="entry name" value="Spalt-like transcription factor 1"/>
    <property type="match status" value="1"/>
</dbReference>
<feature type="region of interest" description="Disordered" evidence="11">
    <location>
        <begin position="623"/>
        <end position="645"/>
    </location>
</feature>
<dbReference type="PROSITE" id="PS50157">
    <property type="entry name" value="ZINC_FINGER_C2H2_2"/>
    <property type="match status" value="7"/>
</dbReference>
<dbReference type="GO" id="GO:0000978">
    <property type="term" value="F:RNA polymerase II cis-regulatory region sequence-specific DNA binding"/>
    <property type="evidence" value="ECO:0007669"/>
    <property type="project" value="TreeGrafter"/>
</dbReference>
<dbReference type="Pfam" id="PF12874">
    <property type="entry name" value="zf-met"/>
    <property type="match status" value="1"/>
</dbReference>
<feature type="domain" description="C2H2-type" evidence="12">
    <location>
        <begin position="843"/>
        <end position="870"/>
    </location>
</feature>
<dbReference type="Pfam" id="PF13894">
    <property type="entry name" value="zf-C2H2_4"/>
    <property type="match status" value="1"/>
</dbReference>
<evidence type="ECO:0000256" key="11">
    <source>
        <dbReference type="SAM" id="MobiDB-lite"/>
    </source>
</evidence>
<dbReference type="GO" id="GO:0009791">
    <property type="term" value="P:post-embryonic development"/>
    <property type="evidence" value="ECO:0007669"/>
    <property type="project" value="UniProtKB-ARBA"/>
</dbReference>
<dbReference type="GO" id="GO:0000981">
    <property type="term" value="F:DNA-binding transcription factor activity, RNA polymerase II-specific"/>
    <property type="evidence" value="ECO:0007669"/>
    <property type="project" value="TreeGrafter"/>
</dbReference>
<accession>A0A1Y3EM27</accession>
<name>A0A1Y3EM27_9BILA</name>